<organism evidence="1 2">
    <name type="scientific">Bremerella alba</name>
    <dbReference type="NCBI Taxonomy" id="980252"/>
    <lineage>
        <taxon>Bacteria</taxon>
        <taxon>Pseudomonadati</taxon>
        <taxon>Planctomycetota</taxon>
        <taxon>Planctomycetia</taxon>
        <taxon>Pirellulales</taxon>
        <taxon>Pirellulaceae</taxon>
        <taxon>Bremerella</taxon>
    </lineage>
</organism>
<accession>A0A7V9A7B8</accession>
<dbReference type="EMBL" id="JABRWO010000006">
    <property type="protein sequence ID" value="MBA2115192.1"/>
    <property type="molecule type" value="Genomic_DNA"/>
</dbReference>
<dbReference type="AlphaFoldDB" id="A0A7V9A7B8"/>
<sequence length="60" mass="6798">MFGKLLCPAKVAKQYNFLNEMKSEKHLASRIPFSAMPTVPGEEALLLDLNLLKLLERLLL</sequence>
<gene>
    <name evidence="1" type="ORF">HOV93_23640</name>
</gene>
<comment type="caution">
    <text evidence="1">The sequence shown here is derived from an EMBL/GenBank/DDBJ whole genome shotgun (WGS) entry which is preliminary data.</text>
</comment>
<dbReference type="Proteomes" id="UP000551616">
    <property type="component" value="Unassembled WGS sequence"/>
</dbReference>
<keyword evidence="2" id="KW-1185">Reference proteome</keyword>
<protein>
    <submittedName>
        <fullName evidence="1">Uncharacterized protein</fullName>
    </submittedName>
</protein>
<reference evidence="1 2" key="1">
    <citation type="submission" date="2020-05" db="EMBL/GenBank/DDBJ databases">
        <title>Bremerella alba sp. nov., a novel planctomycete isolated from the surface of the macroalga Fucus spiralis.</title>
        <authorList>
            <person name="Godinho O."/>
            <person name="Botelho R."/>
            <person name="Albuquerque L."/>
            <person name="Wiegand S."/>
            <person name="Da Costa M.S."/>
            <person name="Lobo-Da-Cunha A."/>
            <person name="Jogler C."/>
            <person name="Lage O.M."/>
        </authorList>
    </citation>
    <scope>NUCLEOTIDE SEQUENCE [LARGE SCALE GENOMIC DNA]</scope>
    <source>
        <strain evidence="1 2">FF15</strain>
    </source>
</reference>
<evidence type="ECO:0000313" key="2">
    <source>
        <dbReference type="Proteomes" id="UP000551616"/>
    </source>
</evidence>
<name>A0A7V9A7B8_9BACT</name>
<proteinExistence type="predicted"/>
<evidence type="ECO:0000313" key="1">
    <source>
        <dbReference type="EMBL" id="MBA2115192.1"/>
    </source>
</evidence>